<keyword evidence="1" id="KW-0863">Zinc-finger</keyword>
<feature type="compositionally biased region" description="Polar residues" evidence="2">
    <location>
        <begin position="1"/>
        <end position="10"/>
    </location>
</feature>
<feature type="compositionally biased region" description="Polar residues" evidence="2">
    <location>
        <begin position="188"/>
        <end position="204"/>
    </location>
</feature>
<sequence length="379" mass="41927">MFSNHVANPQGNPPQHLQSSISAHSQSHADTSQFHAISSKTNELTRHQHFLLYSHVIHALLLADECELSMLKSIRQRARSPLFRQFFGNVYFTPPQEIFCLILQIRADKSWDTMKQEVLMQVNNARPHSESPITNLPRSSHACTGPASIPTYTRSRGDPFHPLLGPQQTQPGFVTQHPGRVAGGPSRTAGSPSSTEDHSTTANLGRTAPPGQRFFCPSKNCKKNYARQGHYENHLERCHAEIGPHNPADSLRIVYGTRQPSADDINEQGRARTARGTTAPTVSQPVLATSMPPSSIPSPPSPYSVASFTLLSGTSPQISLPQKRPRDTEMLSPGLPRHFHNNWDFNPFVSEQQLLVTPQRQTNSNSNQSFFSTDSHLGS</sequence>
<organism evidence="4 5">
    <name type="scientific">Fonsecaea monophora</name>
    <dbReference type="NCBI Taxonomy" id="254056"/>
    <lineage>
        <taxon>Eukaryota</taxon>
        <taxon>Fungi</taxon>
        <taxon>Dikarya</taxon>
        <taxon>Ascomycota</taxon>
        <taxon>Pezizomycotina</taxon>
        <taxon>Eurotiomycetes</taxon>
        <taxon>Chaetothyriomycetidae</taxon>
        <taxon>Chaetothyriales</taxon>
        <taxon>Herpotrichiellaceae</taxon>
        <taxon>Fonsecaea</taxon>
    </lineage>
</organism>
<dbReference type="GeneID" id="34604197"/>
<evidence type="ECO:0000313" key="5">
    <source>
        <dbReference type="Proteomes" id="UP000077002"/>
    </source>
</evidence>
<feature type="domain" description="C2H2-type" evidence="3">
    <location>
        <begin position="214"/>
        <end position="244"/>
    </location>
</feature>
<keyword evidence="5" id="KW-1185">Reference proteome</keyword>
<dbReference type="OrthoDB" id="4161792at2759"/>
<evidence type="ECO:0000313" key="4">
    <source>
        <dbReference type="EMBL" id="OAG36786.1"/>
    </source>
</evidence>
<keyword evidence="1" id="KW-0479">Metal-binding</keyword>
<dbReference type="PROSITE" id="PS00028">
    <property type="entry name" value="ZINC_FINGER_C2H2_1"/>
    <property type="match status" value="1"/>
</dbReference>
<dbReference type="EMBL" id="LVKK01000084">
    <property type="protein sequence ID" value="OAG36786.1"/>
    <property type="molecule type" value="Genomic_DNA"/>
</dbReference>
<protein>
    <recommendedName>
        <fullName evidence="3">C2H2-type domain-containing protein</fullName>
    </recommendedName>
</protein>
<evidence type="ECO:0000256" key="2">
    <source>
        <dbReference type="SAM" id="MobiDB-lite"/>
    </source>
</evidence>
<feature type="region of interest" description="Disordered" evidence="2">
    <location>
        <begin position="359"/>
        <end position="379"/>
    </location>
</feature>
<name>A0A177EYX6_9EURO</name>
<dbReference type="Proteomes" id="UP000077002">
    <property type="component" value="Unassembled WGS sequence"/>
</dbReference>
<feature type="region of interest" description="Disordered" evidence="2">
    <location>
        <begin position="261"/>
        <end position="300"/>
    </location>
</feature>
<dbReference type="AlphaFoldDB" id="A0A177EYX6"/>
<feature type="region of interest" description="Disordered" evidence="2">
    <location>
        <begin position="1"/>
        <end position="24"/>
    </location>
</feature>
<dbReference type="GO" id="GO:0008270">
    <property type="term" value="F:zinc ion binding"/>
    <property type="evidence" value="ECO:0007669"/>
    <property type="project" value="UniProtKB-KW"/>
</dbReference>
<comment type="caution">
    <text evidence="4">The sequence shown here is derived from an EMBL/GenBank/DDBJ whole genome shotgun (WGS) entry which is preliminary data.</text>
</comment>
<dbReference type="RefSeq" id="XP_022508738.1">
    <property type="nucleotide sequence ID" value="XM_022658997.1"/>
</dbReference>
<keyword evidence="1" id="KW-0862">Zinc</keyword>
<feature type="compositionally biased region" description="Low complexity" evidence="2">
    <location>
        <begin position="15"/>
        <end position="24"/>
    </location>
</feature>
<feature type="region of interest" description="Disordered" evidence="2">
    <location>
        <begin position="154"/>
        <end position="215"/>
    </location>
</feature>
<accession>A0A177EYX6</accession>
<feature type="compositionally biased region" description="Low complexity" evidence="2">
    <location>
        <begin position="361"/>
        <end position="373"/>
    </location>
</feature>
<evidence type="ECO:0000259" key="3">
    <source>
        <dbReference type="PROSITE" id="PS50157"/>
    </source>
</evidence>
<dbReference type="InterPro" id="IPR013087">
    <property type="entry name" value="Znf_C2H2_type"/>
</dbReference>
<dbReference type="PROSITE" id="PS50157">
    <property type="entry name" value="ZINC_FINGER_C2H2_2"/>
    <property type="match status" value="1"/>
</dbReference>
<gene>
    <name evidence="4" type="ORF">AYO21_09059</name>
</gene>
<evidence type="ECO:0000256" key="1">
    <source>
        <dbReference type="PROSITE-ProRule" id="PRU00042"/>
    </source>
</evidence>
<proteinExistence type="predicted"/>
<reference evidence="4 5" key="1">
    <citation type="submission" date="2016-03" db="EMBL/GenBank/DDBJ databases">
        <title>Draft genome sequence of the Fonsecaea monophora CBS 269.37.</title>
        <authorList>
            <person name="Bombassaro A."/>
            <person name="Vinicius W.A."/>
            <person name="De Hoog S."/>
            <person name="Sun J."/>
            <person name="Souza E.M."/>
            <person name="Raittz R.T."/>
            <person name="Costa F."/>
            <person name="Leao A.C."/>
            <person name="Tadra-Sfeir M.Z."/>
            <person name="Baura V."/>
            <person name="Balsanelli E."/>
            <person name="Pedrosa F.O."/>
            <person name="Moreno L.F."/>
            <person name="Steffens M.B."/>
            <person name="Xi L."/>
            <person name="Bocca A.L."/>
            <person name="Felipe M.S."/>
            <person name="Teixeira M."/>
            <person name="Telles Filho F.Q."/>
            <person name="Azevedo C.M."/>
            <person name="Gomes R."/>
            <person name="Vicente V.A."/>
        </authorList>
    </citation>
    <scope>NUCLEOTIDE SEQUENCE [LARGE SCALE GENOMIC DNA]</scope>
    <source>
        <strain evidence="4 5">CBS 269.37</strain>
    </source>
</reference>